<dbReference type="Gene3D" id="1.10.238.10">
    <property type="entry name" value="EF-hand"/>
    <property type="match status" value="1"/>
</dbReference>
<evidence type="ECO:0000313" key="4">
    <source>
        <dbReference type="EMBL" id="EGR27487.1"/>
    </source>
</evidence>
<proteinExistence type="predicted"/>
<sequence>IKGQMNDNRKQYVLKAFCKFDSDNTGYIYNADIRGLYNCSNHPKVVKGEMTEEQVFVEFLQNFRESNKRNGRIEKQEWIDYYAAVSYSIQNDEHFIKLISQAWNI</sequence>
<gene>
    <name evidence="4" type="ORF">IMG5_195340</name>
</gene>
<dbReference type="PANTHER" id="PTHR34524:SF6">
    <property type="entry name" value="CALCYPHOSINE LIKE"/>
    <property type="match status" value="1"/>
</dbReference>
<dbReference type="GO" id="GO:0046872">
    <property type="term" value="F:metal ion binding"/>
    <property type="evidence" value="ECO:0007669"/>
    <property type="project" value="UniProtKB-KW"/>
</dbReference>
<feature type="non-terminal residue" evidence="4">
    <location>
        <position position="1"/>
    </location>
</feature>
<evidence type="ECO:0000256" key="2">
    <source>
        <dbReference type="ARBA" id="ARBA00022737"/>
    </source>
</evidence>
<dbReference type="InParanoid" id="G0R4X7"/>
<keyword evidence="5" id="KW-1185">Reference proteome</keyword>
<accession>G0R4X7</accession>
<dbReference type="AlphaFoldDB" id="G0R4X7"/>
<dbReference type="STRING" id="857967.G0R4X7"/>
<dbReference type="GeneID" id="14903546"/>
<dbReference type="SUPFAM" id="SSF47473">
    <property type="entry name" value="EF-hand"/>
    <property type="match status" value="1"/>
</dbReference>
<evidence type="ECO:0008006" key="6">
    <source>
        <dbReference type="Google" id="ProtNLM"/>
    </source>
</evidence>
<keyword evidence="1" id="KW-0479">Metal-binding</keyword>
<dbReference type="OMA" id="DEIFIHM"/>
<name>G0R4X7_ICHMU</name>
<reference evidence="4 5" key="1">
    <citation type="submission" date="2011-07" db="EMBL/GenBank/DDBJ databases">
        <authorList>
            <person name="Coyne R."/>
            <person name="Brami D."/>
            <person name="Johnson J."/>
            <person name="Hostetler J."/>
            <person name="Hannick L."/>
            <person name="Clark T."/>
            <person name="Cassidy-Hanley D."/>
            <person name="Inman J."/>
        </authorList>
    </citation>
    <scope>NUCLEOTIDE SEQUENCE [LARGE SCALE GENOMIC DNA]</scope>
    <source>
        <strain evidence="4 5">G5</strain>
    </source>
</reference>
<dbReference type="RefSeq" id="XP_004024397.1">
    <property type="nucleotide sequence ID" value="XM_004024348.1"/>
</dbReference>
<dbReference type="EMBL" id="GL984357">
    <property type="protein sequence ID" value="EGR27487.1"/>
    <property type="molecule type" value="Genomic_DNA"/>
</dbReference>
<evidence type="ECO:0000256" key="1">
    <source>
        <dbReference type="ARBA" id="ARBA00022723"/>
    </source>
</evidence>
<keyword evidence="2" id="KW-0677">Repeat</keyword>
<evidence type="ECO:0000313" key="5">
    <source>
        <dbReference type="Proteomes" id="UP000008983"/>
    </source>
</evidence>
<dbReference type="Proteomes" id="UP000008983">
    <property type="component" value="Unassembled WGS sequence"/>
</dbReference>
<organism evidence="4 5">
    <name type="scientific">Ichthyophthirius multifiliis</name>
    <name type="common">White spot disease agent</name>
    <name type="synonym">Ich</name>
    <dbReference type="NCBI Taxonomy" id="5932"/>
    <lineage>
        <taxon>Eukaryota</taxon>
        <taxon>Sar</taxon>
        <taxon>Alveolata</taxon>
        <taxon>Ciliophora</taxon>
        <taxon>Intramacronucleata</taxon>
        <taxon>Oligohymenophorea</taxon>
        <taxon>Hymenostomatida</taxon>
        <taxon>Ophryoglenina</taxon>
        <taxon>Ichthyophthirius</taxon>
    </lineage>
</organism>
<dbReference type="InterPro" id="IPR051581">
    <property type="entry name" value="Ca-bind"/>
</dbReference>
<dbReference type="OrthoDB" id="447947at2759"/>
<dbReference type="eggNOG" id="KOG0032">
    <property type="taxonomic scope" value="Eukaryota"/>
</dbReference>
<protein>
    <recommendedName>
        <fullName evidence="6">EF-hand domain-containing protein</fullName>
    </recommendedName>
</protein>
<dbReference type="PANTHER" id="PTHR34524">
    <property type="entry name" value="CALCYPHOSIN"/>
    <property type="match status" value="1"/>
</dbReference>
<dbReference type="InterPro" id="IPR011992">
    <property type="entry name" value="EF-hand-dom_pair"/>
</dbReference>
<keyword evidence="3" id="KW-0106">Calcium</keyword>
<evidence type="ECO:0000256" key="3">
    <source>
        <dbReference type="ARBA" id="ARBA00022837"/>
    </source>
</evidence>